<name>A0AAV9PA74_9PEZI</name>
<dbReference type="RefSeq" id="XP_064658642.1">
    <property type="nucleotide sequence ID" value="XM_064803727.1"/>
</dbReference>
<dbReference type="EMBL" id="JAVRRT010000009">
    <property type="protein sequence ID" value="KAK5169176.1"/>
    <property type="molecule type" value="Genomic_DNA"/>
</dbReference>
<dbReference type="GeneID" id="89927825"/>
<evidence type="ECO:0000313" key="2">
    <source>
        <dbReference type="Proteomes" id="UP001337655"/>
    </source>
</evidence>
<protein>
    <submittedName>
        <fullName evidence="1">Uncharacterized protein</fullName>
    </submittedName>
</protein>
<dbReference type="Proteomes" id="UP001337655">
    <property type="component" value="Unassembled WGS sequence"/>
</dbReference>
<organism evidence="1 2">
    <name type="scientific">Saxophila tyrrhenica</name>
    <dbReference type="NCBI Taxonomy" id="1690608"/>
    <lineage>
        <taxon>Eukaryota</taxon>
        <taxon>Fungi</taxon>
        <taxon>Dikarya</taxon>
        <taxon>Ascomycota</taxon>
        <taxon>Pezizomycotina</taxon>
        <taxon>Dothideomycetes</taxon>
        <taxon>Dothideomycetidae</taxon>
        <taxon>Mycosphaerellales</taxon>
        <taxon>Extremaceae</taxon>
        <taxon>Saxophila</taxon>
    </lineage>
</organism>
<reference evidence="1 2" key="1">
    <citation type="submission" date="2023-08" db="EMBL/GenBank/DDBJ databases">
        <title>Black Yeasts Isolated from many extreme environments.</title>
        <authorList>
            <person name="Coleine C."/>
            <person name="Stajich J.E."/>
            <person name="Selbmann L."/>
        </authorList>
    </citation>
    <scope>NUCLEOTIDE SEQUENCE [LARGE SCALE GENOMIC DNA]</scope>
    <source>
        <strain evidence="1 2">CCFEE 5935</strain>
    </source>
</reference>
<proteinExistence type="predicted"/>
<comment type="caution">
    <text evidence="1">The sequence shown here is derived from an EMBL/GenBank/DDBJ whole genome shotgun (WGS) entry which is preliminary data.</text>
</comment>
<sequence length="247" mass="27535">MFAHHTDVTSRLSSTALNYSSKELTSALQHIRTLVLTINVDASAAAIHDLHPLNCVLRDAFEHSIRQSGIPKVELTINAAAISVANYEGLREWLSPAVAIALSVPESTFALDHEVWPDLVGETVWPLWLRIPIDPQNVRPLLHTLQELRKEVELFNQLHSALSCMRNRQSCRDVESIFTNTLEGFTLYRLKDAATLQRGVDRARSGLDKAGKSGAVENAVGDLTSKLEQLLTLRATRKAQRRRKSKS</sequence>
<dbReference type="AlphaFoldDB" id="A0AAV9PA74"/>
<accession>A0AAV9PA74</accession>
<gene>
    <name evidence="1" type="ORF">LTR77_006485</name>
</gene>
<keyword evidence="2" id="KW-1185">Reference proteome</keyword>
<evidence type="ECO:0000313" key="1">
    <source>
        <dbReference type="EMBL" id="KAK5169176.1"/>
    </source>
</evidence>